<keyword evidence="5" id="KW-1185">Reference proteome</keyword>
<keyword evidence="2" id="KW-0547">Nucleotide-binding</keyword>
<dbReference type="PANTHER" id="PTHR23407">
    <property type="entry name" value="ATPASE INHIBITOR/5-FORMYLTETRAHYDROFOLATE CYCLO-LIGASE"/>
    <property type="match status" value="1"/>
</dbReference>
<evidence type="ECO:0000256" key="2">
    <source>
        <dbReference type="ARBA" id="ARBA00022741"/>
    </source>
</evidence>
<dbReference type="EMBL" id="BAABKP010000001">
    <property type="protein sequence ID" value="GAA4790419.1"/>
    <property type="molecule type" value="Genomic_DNA"/>
</dbReference>
<dbReference type="Proteomes" id="UP001500187">
    <property type="component" value="Unassembled WGS sequence"/>
</dbReference>
<gene>
    <name evidence="4" type="ORF">GCM10023352_05540</name>
</gene>
<evidence type="ECO:0000313" key="4">
    <source>
        <dbReference type="EMBL" id="GAA4790419.1"/>
    </source>
</evidence>
<name>A0ABP9B4E1_9MICC</name>
<comment type="similarity">
    <text evidence="1">Belongs to the 5-formyltetrahydrofolate cyclo-ligase family.</text>
</comment>
<proteinExistence type="inferred from homology"/>
<organism evidence="4 5">
    <name type="scientific">Rothia endophytica</name>
    <dbReference type="NCBI Taxonomy" id="1324766"/>
    <lineage>
        <taxon>Bacteria</taxon>
        <taxon>Bacillati</taxon>
        <taxon>Actinomycetota</taxon>
        <taxon>Actinomycetes</taxon>
        <taxon>Micrococcales</taxon>
        <taxon>Micrococcaceae</taxon>
        <taxon>Rothia</taxon>
    </lineage>
</organism>
<accession>A0ABP9B4E1</accession>
<protein>
    <recommendedName>
        <fullName evidence="6">5-formyltetrahydrofolate cyclo-ligase</fullName>
    </recommendedName>
</protein>
<keyword evidence="3" id="KW-0067">ATP-binding</keyword>
<evidence type="ECO:0000256" key="1">
    <source>
        <dbReference type="ARBA" id="ARBA00010638"/>
    </source>
</evidence>
<dbReference type="InterPro" id="IPR002698">
    <property type="entry name" value="FTHF_cligase"/>
</dbReference>
<evidence type="ECO:0000256" key="3">
    <source>
        <dbReference type="ARBA" id="ARBA00022840"/>
    </source>
</evidence>
<dbReference type="PANTHER" id="PTHR23407:SF1">
    <property type="entry name" value="5-FORMYLTETRAHYDROFOLATE CYCLO-LIGASE"/>
    <property type="match status" value="1"/>
</dbReference>
<dbReference type="Pfam" id="PF01812">
    <property type="entry name" value="5-FTHF_cyc-lig"/>
    <property type="match status" value="1"/>
</dbReference>
<dbReference type="InterPro" id="IPR024185">
    <property type="entry name" value="FTHF_cligase-like_sf"/>
</dbReference>
<evidence type="ECO:0008006" key="6">
    <source>
        <dbReference type="Google" id="ProtNLM"/>
    </source>
</evidence>
<dbReference type="InterPro" id="IPR037171">
    <property type="entry name" value="NagB/RpiA_transferase-like"/>
</dbReference>
<evidence type="ECO:0000313" key="5">
    <source>
        <dbReference type="Proteomes" id="UP001500187"/>
    </source>
</evidence>
<reference evidence="5" key="1">
    <citation type="journal article" date="2019" name="Int. J. Syst. Evol. Microbiol.">
        <title>The Global Catalogue of Microorganisms (GCM) 10K type strain sequencing project: providing services to taxonomists for standard genome sequencing and annotation.</title>
        <authorList>
            <consortium name="The Broad Institute Genomics Platform"/>
            <consortium name="The Broad Institute Genome Sequencing Center for Infectious Disease"/>
            <person name="Wu L."/>
            <person name="Ma J."/>
        </authorList>
    </citation>
    <scope>NUCLEOTIDE SEQUENCE [LARGE SCALE GENOMIC DNA]</scope>
    <source>
        <strain evidence="5">JCM 18541</strain>
    </source>
</reference>
<comment type="caution">
    <text evidence="4">The sequence shown here is derived from an EMBL/GenBank/DDBJ whole genome shotgun (WGS) entry which is preliminary data.</text>
</comment>
<sequence length="97" mass="10821">MGEELTSSAFLEADLRLVPALAYDVTGRRLGQGGGYYDRLLEELDHRTRSRSTVGVAFEREILTQVPADHWDARLSYVLTESGVHRLGKVGFSEPVE</sequence>
<dbReference type="Gene3D" id="3.40.50.10420">
    <property type="entry name" value="NagB/RpiA/CoA transferase-like"/>
    <property type="match status" value="1"/>
</dbReference>
<dbReference type="SUPFAM" id="SSF100950">
    <property type="entry name" value="NagB/RpiA/CoA transferase-like"/>
    <property type="match status" value="1"/>
</dbReference>